<reference evidence="1 2" key="1">
    <citation type="journal article" date="2012" name="Eukaryot. Cell">
        <title>Genome sequence of the fungus Glarea lozoyensis: the first genome sequence of a species from the Helotiaceae family.</title>
        <authorList>
            <person name="Youssar L."/>
            <person name="Gruening B.A."/>
            <person name="Erxleben A."/>
            <person name="Guenther S."/>
            <person name="Huettel W."/>
        </authorList>
    </citation>
    <scope>NUCLEOTIDE SEQUENCE [LARGE SCALE GENOMIC DNA]</scope>
    <source>
        <strain evidence="2">ATCC 74030 / MF5533</strain>
    </source>
</reference>
<dbReference type="Proteomes" id="UP000005446">
    <property type="component" value="Unassembled WGS sequence"/>
</dbReference>
<keyword evidence="2" id="KW-1185">Reference proteome</keyword>
<evidence type="ECO:0000313" key="2">
    <source>
        <dbReference type="Proteomes" id="UP000005446"/>
    </source>
</evidence>
<evidence type="ECO:0000313" key="1">
    <source>
        <dbReference type="EMBL" id="EHL00943.1"/>
    </source>
</evidence>
<sequence length="58" mass="6244">MPFAAGKQDPDLMVRVRDVGFVGKEIAAALEEFVETAAGPAFAREGFEDVDFGADEPR</sequence>
<organism evidence="1 2">
    <name type="scientific">Glarea lozoyensis (strain ATCC 74030 / MF5533)</name>
    <dbReference type="NCBI Taxonomy" id="1104152"/>
    <lineage>
        <taxon>Eukaryota</taxon>
        <taxon>Fungi</taxon>
        <taxon>Dikarya</taxon>
        <taxon>Ascomycota</taxon>
        <taxon>Pezizomycotina</taxon>
        <taxon>Leotiomycetes</taxon>
        <taxon>Helotiales</taxon>
        <taxon>Helotiaceae</taxon>
        <taxon>Glarea</taxon>
    </lineage>
</organism>
<comment type="caution">
    <text evidence="1">The sequence shown here is derived from an EMBL/GenBank/DDBJ whole genome shotgun (WGS) entry which is preliminary data.</text>
</comment>
<protein>
    <submittedName>
        <fullName evidence="1">Uncharacterized protein</fullName>
    </submittedName>
</protein>
<name>H0EKL8_GLAL7</name>
<dbReference type="EMBL" id="AGUE01000071">
    <property type="protein sequence ID" value="EHL00943.1"/>
    <property type="molecule type" value="Genomic_DNA"/>
</dbReference>
<dbReference type="HOGENOM" id="CLU_2979266_0_0_1"/>
<dbReference type="InParanoid" id="H0EKL8"/>
<accession>H0EKL8</accession>
<dbReference type="AlphaFoldDB" id="H0EKL8"/>
<proteinExistence type="predicted"/>
<gene>
    <name evidence="1" type="ORF">M7I_3117</name>
</gene>